<name>A0AAN7BAW6_9PEZI</name>
<keyword evidence="2" id="KW-1185">Reference proteome</keyword>
<gene>
    <name evidence="1" type="ORF">QBC37DRAFT_309090</name>
</gene>
<dbReference type="EMBL" id="MU858063">
    <property type="protein sequence ID" value="KAK4216999.1"/>
    <property type="molecule type" value="Genomic_DNA"/>
</dbReference>
<reference evidence="1" key="2">
    <citation type="submission" date="2023-05" db="EMBL/GenBank/DDBJ databases">
        <authorList>
            <consortium name="Lawrence Berkeley National Laboratory"/>
            <person name="Steindorff A."/>
            <person name="Hensen N."/>
            <person name="Bonometti L."/>
            <person name="Westerberg I."/>
            <person name="Brannstrom I.O."/>
            <person name="Guillou S."/>
            <person name="Cros-Aarteil S."/>
            <person name="Calhoun S."/>
            <person name="Haridas S."/>
            <person name="Kuo A."/>
            <person name="Mondo S."/>
            <person name="Pangilinan J."/>
            <person name="Riley R."/>
            <person name="Labutti K."/>
            <person name="Andreopoulos B."/>
            <person name="Lipzen A."/>
            <person name="Chen C."/>
            <person name="Yanf M."/>
            <person name="Daum C."/>
            <person name="Ng V."/>
            <person name="Clum A."/>
            <person name="Ohm R."/>
            <person name="Martin F."/>
            <person name="Silar P."/>
            <person name="Natvig D."/>
            <person name="Lalanne C."/>
            <person name="Gautier V."/>
            <person name="Ament-Velasquez S.L."/>
            <person name="Kruys A."/>
            <person name="Hutchinson M.I."/>
            <person name="Powell A.J."/>
            <person name="Barry K."/>
            <person name="Miller A.N."/>
            <person name="Grigoriev I.V."/>
            <person name="Debuchy R."/>
            <person name="Gladieux P."/>
            <person name="Thoren M.H."/>
            <person name="Johannesson H."/>
        </authorList>
    </citation>
    <scope>NUCLEOTIDE SEQUENCE</scope>
    <source>
        <strain evidence="1">PSN293</strain>
    </source>
</reference>
<reference evidence="1" key="1">
    <citation type="journal article" date="2023" name="Mol. Phylogenet. Evol.">
        <title>Genome-scale phylogeny and comparative genomics of the fungal order Sordariales.</title>
        <authorList>
            <person name="Hensen N."/>
            <person name="Bonometti L."/>
            <person name="Westerberg I."/>
            <person name="Brannstrom I.O."/>
            <person name="Guillou S."/>
            <person name="Cros-Aarteil S."/>
            <person name="Calhoun S."/>
            <person name="Haridas S."/>
            <person name="Kuo A."/>
            <person name="Mondo S."/>
            <person name="Pangilinan J."/>
            <person name="Riley R."/>
            <person name="LaButti K."/>
            <person name="Andreopoulos B."/>
            <person name="Lipzen A."/>
            <person name="Chen C."/>
            <person name="Yan M."/>
            <person name="Daum C."/>
            <person name="Ng V."/>
            <person name="Clum A."/>
            <person name="Steindorff A."/>
            <person name="Ohm R.A."/>
            <person name="Martin F."/>
            <person name="Silar P."/>
            <person name="Natvig D.O."/>
            <person name="Lalanne C."/>
            <person name="Gautier V."/>
            <person name="Ament-Velasquez S.L."/>
            <person name="Kruys A."/>
            <person name="Hutchinson M.I."/>
            <person name="Powell A.J."/>
            <person name="Barry K."/>
            <person name="Miller A.N."/>
            <person name="Grigoriev I.V."/>
            <person name="Debuchy R."/>
            <person name="Gladieux P."/>
            <person name="Hiltunen Thoren M."/>
            <person name="Johannesson H."/>
        </authorList>
    </citation>
    <scope>NUCLEOTIDE SEQUENCE</scope>
    <source>
        <strain evidence="1">PSN293</strain>
    </source>
</reference>
<proteinExistence type="predicted"/>
<accession>A0AAN7BAW6</accession>
<sequence length="452" mass="51585">MGNYMSVEHAKSAHGSVDTAALSENLSSKKQRLLRWGLVREKDWTQLPTEGIYQIAISEVLETGSAHPLVHGGSRAFAVTAVLDLGLRMLESPRGRQALQNLALRTFKCTCPESENTFPSSQHSHICPDSQKCSGLPLAISTFLRSVRYRFPAVILDKRDGFQDKAFSIKQHGSHNDEDFWCSHIPTLEKLKFNPKEEAVLHLSWELVDKLYWTRLKADTWSIYSLSSQDKEKGEQPKMVRFKGLQFHLATMVAHHLCHLFMDLLMKGDDNPLADKVDEVRVLRLAQRYDAGEEFENEFFGGRPRLFIDGTFNDASKGPEERYAGQSYLVKRGEDSRRIGAVIPLDRIEEYLRGDFSSPLLSAGYSEKDDSRFELYRDIKRRYRGPGIAREHNKGHKNDNKRISEAELEATADIVENGSFDHLPWDVKIDEYKMLKKACYNPSVRLVDTLGY</sequence>
<comment type="caution">
    <text evidence="1">The sequence shown here is derived from an EMBL/GenBank/DDBJ whole genome shotgun (WGS) entry which is preliminary data.</text>
</comment>
<dbReference type="AlphaFoldDB" id="A0AAN7BAW6"/>
<protein>
    <submittedName>
        <fullName evidence="1">Uncharacterized protein</fullName>
    </submittedName>
</protein>
<organism evidence="1 2">
    <name type="scientific">Rhypophila decipiens</name>
    <dbReference type="NCBI Taxonomy" id="261697"/>
    <lineage>
        <taxon>Eukaryota</taxon>
        <taxon>Fungi</taxon>
        <taxon>Dikarya</taxon>
        <taxon>Ascomycota</taxon>
        <taxon>Pezizomycotina</taxon>
        <taxon>Sordariomycetes</taxon>
        <taxon>Sordariomycetidae</taxon>
        <taxon>Sordariales</taxon>
        <taxon>Naviculisporaceae</taxon>
        <taxon>Rhypophila</taxon>
    </lineage>
</organism>
<evidence type="ECO:0000313" key="2">
    <source>
        <dbReference type="Proteomes" id="UP001301769"/>
    </source>
</evidence>
<evidence type="ECO:0000313" key="1">
    <source>
        <dbReference type="EMBL" id="KAK4216999.1"/>
    </source>
</evidence>
<dbReference type="Proteomes" id="UP001301769">
    <property type="component" value="Unassembled WGS sequence"/>
</dbReference>